<evidence type="ECO:0000256" key="1">
    <source>
        <dbReference type="ARBA" id="ARBA00009156"/>
    </source>
</evidence>
<keyword evidence="3 4" id="KW-0418">Kinase</keyword>
<dbReference type="PANTHER" id="PTHR43095:SF2">
    <property type="entry name" value="GLUCONOKINASE"/>
    <property type="match status" value="1"/>
</dbReference>
<evidence type="ECO:0000313" key="8">
    <source>
        <dbReference type="Proteomes" id="UP000523087"/>
    </source>
</evidence>
<dbReference type="AlphaFoldDB" id="A0A7W0BZK0"/>
<evidence type="ECO:0000313" key="7">
    <source>
        <dbReference type="EMBL" id="MBA2876128.1"/>
    </source>
</evidence>
<keyword evidence="8" id="KW-1185">Reference proteome</keyword>
<gene>
    <name evidence="7" type="ORF">HNR31_002923</name>
</gene>
<dbReference type="InterPro" id="IPR006002">
    <property type="entry name" value="Gluconate_kinase"/>
</dbReference>
<comment type="caution">
    <text evidence="7">The sequence shown here is derived from an EMBL/GenBank/DDBJ whole genome shotgun (WGS) entry which is preliminary data.</text>
</comment>
<dbReference type="CDD" id="cd07770">
    <property type="entry name" value="ASKHA_NBD_FGGY_GntK"/>
    <property type="match status" value="1"/>
</dbReference>
<evidence type="ECO:0000256" key="2">
    <source>
        <dbReference type="ARBA" id="ARBA00022679"/>
    </source>
</evidence>
<dbReference type="InterPro" id="IPR050406">
    <property type="entry name" value="FGGY_Carb_Kinase"/>
</dbReference>
<feature type="domain" description="Carbohydrate kinase FGGY C-terminal" evidence="6">
    <location>
        <begin position="260"/>
        <end position="456"/>
    </location>
</feature>
<dbReference type="GO" id="GO:0046316">
    <property type="term" value="F:gluconokinase activity"/>
    <property type="evidence" value="ECO:0007669"/>
    <property type="project" value="UniProtKB-EC"/>
</dbReference>
<dbReference type="GO" id="GO:0019521">
    <property type="term" value="P:D-gluconate metabolic process"/>
    <property type="evidence" value="ECO:0007669"/>
    <property type="project" value="InterPro"/>
</dbReference>
<dbReference type="EC" id="2.7.1.12" evidence="7"/>
<keyword evidence="2 4" id="KW-0808">Transferase</keyword>
<dbReference type="InterPro" id="IPR018484">
    <property type="entry name" value="FGGY_N"/>
</dbReference>
<dbReference type="NCBIfam" id="TIGR01314">
    <property type="entry name" value="gntK_FGGY"/>
    <property type="match status" value="1"/>
</dbReference>
<dbReference type="PIRSF" id="PIRSF000538">
    <property type="entry name" value="GlpK"/>
    <property type="match status" value="1"/>
</dbReference>
<dbReference type="PROSITE" id="PS00445">
    <property type="entry name" value="FGGY_KINASES_2"/>
    <property type="match status" value="1"/>
</dbReference>
<proteinExistence type="inferred from homology"/>
<dbReference type="EMBL" id="JACDUT010000009">
    <property type="protein sequence ID" value="MBA2876128.1"/>
    <property type="molecule type" value="Genomic_DNA"/>
</dbReference>
<evidence type="ECO:0000256" key="4">
    <source>
        <dbReference type="RuleBase" id="RU003733"/>
    </source>
</evidence>
<dbReference type="RefSeq" id="WP_181556866.1">
    <property type="nucleotide sequence ID" value="NZ_JACDUT010000009.1"/>
</dbReference>
<dbReference type="PANTHER" id="PTHR43095">
    <property type="entry name" value="SUGAR KINASE"/>
    <property type="match status" value="1"/>
</dbReference>
<sequence>MNSSQDIVIGVDIGTTSTKAVAFGEQGHVLSSHAIDYPIVQPHPGWAEQDPDVIFSAVVKSVNAVITKANIGHGRIKALGFSAAMHSLIALDESGRPLTRCIIWADNRSGKQSERLLKEMNGLDIYKRTGTPIHPMSPLPKLLWLKEEMPELFRKAYKFVSIKEYVLYRLYSQYVVDYSIASATGLFRLDTLDWDVDVLHLLGITREHLSELVPTTHIVRGMKREWAEQMALHPDVPVIVGASDGVLANVGVGAVLPGEAAITIGTSGAVRTISPVQKTDEKGRTFCYALTEHHWVVGGPTNNGGILLRWLRDEFGGQEREVAKKLGIDPYDLLTQYAQNVPAGSEGLLFLPFLSGERAPYWNANARGTFFGISLHHKREHFIRAVMEGVCMSVFSVALAIRDVTGPLSEIRVSGGFAKSPFWRQMLADMMGKELLVPETHEASALGAAALALYALGDIPSLDTAKTWIQITSRHVPNKENTLIYSELFDMYMRLYDRLKDEFDVIASFQRKDS</sequence>
<name>A0A7W0BZK0_9BACL</name>
<organism evidence="7 8">
    <name type="scientific">Thermaerobacillus caldiproteolyticus</name>
    <dbReference type="NCBI Taxonomy" id="247480"/>
    <lineage>
        <taxon>Bacteria</taxon>
        <taxon>Bacillati</taxon>
        <taxon>Bacillota</taxon>
        <taxon>Bacilli</taxon>
        <taxon>Bacillales</taxon>
        <taxon>Anoxybacillaceae</taxon>
        <taxon>Thermaerobacillus</taxon>
    </lineage>
</organism>
<protein>
    <submittedName>
        <fullName evidence="7">Gluconokinase</fullName>
        <ecNumber evidence="7">2.7.1.12</ecNumber>
    </submittedName>
</protein>
<reference evidence="7 8" key="1">
    <citation type="submission" date="2020-07" db="EMBL/GenBank/DDBJ databases">
        <title>Genomic Encyclopedia of Type Strains, Phase IV (KMG-IV): sequencing the most valuable type-strain genomes for metagenomic binning, comparative biology and taxonomic classification.</title>
        <authorList>
            <person name="Goeker M."/>
        </authorList>
    </citation>
    <scope>NUCLEOTIDE SEQUENCE [LARGE SCALE GENOMIC DNA]</scope>
    <source>
        <strain evidence="7 8">DSM 15730</strain>
    </source>
</reference>
<dbReference type="PROSITE" id="PS00933">
    <property type="entry name" value="FGGY_KINASES_1"/>
    <property type="match status" value="1"/>
</dbReference>
<dbReference type="InterPro" id="IPR018483">
    <property type="entry name" value="Carb_kinase_FGGY_CS"/>
</dbReference>
<dbReference type="InterPro" id="IPR000577">
    <property type="entry name" value="Carb_kinase_FGGY"/>
</dbReference>
<dbReference type="Proteomes" id="UP000523087">
    <property type="component" value="Unassembled WGS sequence"/>
</dbReference>
<evidence type="ECO:0000256" key="3">
    <source>
        <dbReference type="ARBA" id="ARBA00022777"/>
    </source>
</evidence>
<dbReference type="InterPro" id="IPR043129">
    <property type="entry name" value="ATPase_NBD"/>
</dbReference>
<dbReference type="Pfam" id="PF00370">
    <property type="entry name" value="FGGY_N"/>
    <property type="match status" value="1"/>
</dbReference>
<dbReference type="SUPFAM" id="SSF53067">
    <property type="entry name" value="Actin-like ATPase domain"/>
    <property type="match status" value="2"/>
</dbReference>
<evidence type="ECO:0000259" key="5">
    <source>
        <dbReference type="Pfam" id="PF00370"/>
    </source>
</evidence>
<dbReference type="Pfam" id="PF02782">
    <property type="entry name" value="FGGY_C"/>
    <property type="match status" value="1"/>
</dbReference>
<accession>A0A7W0BZK0</accession>
<evidence type="ECO:0000259" key="6">
    <source>
        <dbReference type="Pfam" id="PF02782"/>
    </source>
</evidence>
<dbReference type="InterPro" id="IPR018485">
    <property type="entry name" value="FGGY_C"/>
</dbReference>
<dbReference type="Gene3D" id="3.30.420.40">
    <property type="match status" value="2"/>
</dbReference>
<comment type="similarity">
    <text evidence="1 4">Belongs to the FGGY kinase family.</text>
</comment>
<feature type="domain" description="Carbohydrate kinase FGGY N-terminal" evidence="5">
    <location>
        <begin position="7"/>
        <end position="251"/>
    </location>
</feature>